<organism evidence="2 3">
    <name type="scientific">Faecalitalea cylindroides</name>
    <dbReference type="NCBI Taxonomy" id="39483"/>
    <lineage>
        <taxon>Bacteria</taxon>
        <taxon>Bacillati</taxon>
        <taxon>Bacillota</taxon>
        <taxon>Erysipelotrichia</taxon>
        <taxon>Erysipelotrichales</taxon>
        <taxon>Erysipelotrichaceae</taxon>
        <taxon>Faecalitalea</taxon>
    </lineage>
</organism>
<keyword evidence="1" id="KW-1133">Transmembrane helix</keyword>
<feature type="transmembrane region" description="Helical" evidence="1">
    <location>
        <begin position="73"/>
        <end position="91"/>
    </location>
</feature>
<dbReference type="Proteomes" id="UP001220658">
    <property type="component" value="Unassembled WGS sequence"/>
</dbReference>
<evidence type="ECO:0000256" key="1">
    <source>
        <dbReference type="SAM" id="Phobius"/>
    </source>
</evidence>
<keyword evidence="1" id="KW-0812">Transmembrane</keyword>
<evidence type="ECO:0000313" key="3">
    <source>
        <dbReference type="Proteomes" id="UP001220658"/>
    </source>
</evidence>
<dbReference type="AlphaFoldDB" id="A0AAW6FSP7"/>
<feature type="transmembrane region" description="Helical" evidence="1">
    <location>
        <begin position="185"/>
        <end position="205"/>
    </location>
</feature>
<name>A0AAW6FSP7_9FIRM</name>
<reference evidence="2" key="1">
    <citation type="submission" date="2023-01" db="EMBL/GenBank/DDBJ databases">
        <title>Human gut microbiome strain richness.</title>
        <authorList>
            <person name="Chen-Liaw A."/>
        </authorList>
    </citation>
    <scope>NUCLEOTIDE SEQUENCE</scope>
    <source>
        <strain evidence="2">D55st1_G4_D55t1_190419</strain>
    </source>
</reference>
<dbReference type="Pfam" id="PF18159">
    <property type="entry name" value="S_4TM"/>
    <property type="match status" value="1"/>
</dbReference>
<proteinExistence type="predicted"/>
<feature type="transmembrane region" description="Helical" evidence="1">
    <location>
        <begin position="45"/>
        <end position="67"/>
    </location>
</feature>
<keyword evidence="1" id="KW-0472">Membrane</keyword>
<evidence type="ECO:0000313" key="2">
    <source>
        <dbReference type="EMBL" id="MDC0827779.1"/>
    </source>
</evidence>
<dbReference type="InterPro" id="IPR049920">
    <property type="entry name" value="IK1_05631-like"/>
</dbReference>
<protein>
    <submittedName>
        <fullName evidence="2">S-4TM family putative pore-forming effector</fullName>
    </submittedName>
</protein>
<dbReference type="EMBL" id="JAQNCK010000007">
    <property type="protein sequence ID" value="MDC0827779.1"/>
    <property type="molecule type" value="Genomic_DNA"/>
</dbReference>
<sequence>MKKRGNYIDDGRIMMSNGIVIRQNEEKSIAMLAAQRQLYRNVKKFNILLVALSVWIPFILAIILLFLSRNPELKYVSYILSIISMFFSFVIDKYIRERKYLAAFIQQKFDVYVYGMPWDKRIFGKDKNIDYEVTIYSKKILENANEKNKLKNWYTPGVDKKDIIDGILECQRENFWWDVGLRKRFRLASITLIIILFVMILAMGLWKNERIIDLLWRLAFIVPMLKWLLDTVNKLNKDISTLNELDNDINNNERKTMEDLQDIQKVIFQHRKECYAIPEWIYNIFKNNDEDRAYREVRMGNKQS</sequence>
<accession>A0AAW6FSP7</accession>
<gene>
    <name evidence="2" type="ORF">POG00_03540</name>
</gene>
<comment type="caution">
    <text evidence="2">The sequence shown here is derived from an EMBL/GenBank/DDBJ whole genome shotgun (WGS) entry which is preliminary data.</text>
</comment>